<dbReference type="InterPro" id="IPR000868">
    <property type="entry name" value="Isochorismatase-like_dom"/>
</dbReference>
<dbReference type="InterPro" id="IPR050272">
    <property type="entry name" value="Isochorismatase-like_hydrls"/>
</dbReference>
<dbReference type="EMBL" id="JBHTMK010000002">
    <property type="protein sequence ID" value="MFD1363779.1"/>
    <property type="molecule type" value="Genomic_DNA"/>
</dbReference>
<keyword evidence="4" id="KW-1185">Reference proteome</keyword>
<dbReference type="PANTHER" id="PTHR43540:SF1">
    <property type="entry name" value="ISOCHORISMATASE HYDROLASE"/>
    <property type="match status" value="1"/>
</dbReference>
<reference evidence="4" key="1">
    <citation type="journal article" date="2019" name="Int. J. Syst. Evol. Microbiol.">
        <title>The Global Catalogue of Microorganisms (GCM) 10K type strain sequencing project: providing services to taxonomists for standard genome sequencing and annotation.</title>
        <authorList>
            <consortium name="The Broad Institute Genomics Platform"/>
            <consortium name="The Broad Institute Genome Sequencing Center for Infectious Disease"/>
            <person name="Wu L."/>
            <person name="Ma J."/>
        </authorList>
    </citation>
    <scope>NUCLEOTIDE SEQUENCE [LARGE SCALE GENOMIC DNA]</scope>
    <source>
        <strain evidence="4">CCM 7526</strain>
    </source>
</reference>
<dbReference type="InterPro" id="IPR036380">
    <property type="entry name" value="Isochorismatase-like_sf"/>
</dbReference>
<evidence type="ECO:0000313" key="4">
    <source>
        <dbReference type="Proteomes" id="UP001597183"/>
    </source>
</evidence>
<dbReference type="Gene3D" id="3.40.50.850">
    <property type="entry name" value="Isochorismatase-like"/>
    <property type="match status" value="1"/>
</dbReference>
<organism evidence="3 4">
    <name type="scientific">Actinoplanes sichuanensis</name>
    <dbReference type="NCBI Taxonomy" id="512349"/>
    <lineage>
        <taxon>Bacteria</taxon>
        <taxon>Bacillati</taxon>
        <taxon>Actinomycetota</taxon>
        <taxon>Actinomycetes</taxon>
        <taxon>Micromonosporales</taxon>
        <taxon>Micromonosporaceae</taxon>
        <taxon>Actinoplanes</taxon>
    </lineage>
</organism>
<dbReference type="Proteomes" id="UP001597183">
    <property type="component" value="Unassembled WGS sequence"/>
</dbReference>
<feature type="domain" description="Isochorismatase-like" evidence="2">
    <location>
        <begin position="25"/>
        <end position="201"/>
    </location>
</feature>
<comment type="caution">
    <text evidence="3">The sequence shown here is derived from an EMBL/GenBank/DDBJ whole genome shotgun (WGS) entry which is preliminary data.</text>
</comment>
<gene>
    <name evidence="3" type="ORF">ACFQ5G_00325</name>
</gene>
<dbReference type="PANTHER" id="PTHR43540">
    <property type="entry name" value="PEROXYUREIDOACRYLATE/UREIDOACRYLATE AMIDOHYDROLASE-RELATED"/>
    <property type="match status" value="1"/>
</dbReference>
<name>A0ABW3ZZV9_9ACTN</name>
<protein>
    <submittedName>
        <fullName evidence="3">Isochorismatase family protein</fullName>
    </submittedName>
</protein>
<sequence>MADLADDYASAGFARRLGWGIRPAVLLIDPALAYTDPDSPLFLRTGQAAADTMAELADAARAAGIPVVWTTVRFADESCSEAPLFAAKVPALKVFAAGNRWGGFAPPLAPAPGEQVIVKHYASAFAGTSLAAWLASHSIDTVVIGGYSTSGCVRASALDALQNGFRPMVVQDACADRDGGPHENNLFDLNAKYADVTTLAEALNHLVWSEEPAVVEGQADGFGSGPGSGLADR</sequence>
<dbReference type="Pfam" id="PF00857">
    <property type="entry name" value="Isochorismatase"/>
    <property type="match status" value="1"/>
</dbReference>
<accession>A0ABW3ZZV9</accession>
<evidence type="ECO:0000256" key="1">
    <source>
        <dbReference type="ARBA" id="ARBA00022801"/>
    </source>
</evidence>
<evidence type="ECO:0000313" key="3">
    <source>
        <dbReference type="EMBL" id="MFD1363779.1"/>
    </source>
</evidence>
<dbReference type="RefSeq" id="WP_317786810.1">
    <property type="nucleotide sequence ID" value="NZ_AP028461.1"/>
</dbReference>
<keyword evidence="1" id="KW-0378">Hydrolase</keyword>
<evidence type="ECO:0000259" key="2">
    <source>
        <dbReference type="Pfam" id="PF00857"/>
    </source>
</evidence>
<dbReference type="SUPFAM" id="SSF52499">
    <property type="entry name" value="Isochorismatase-like hydrolases"/>
    <property type="match status" value="1"/>
</dbReference>
<proteinExistence type="predicted"/>